<keyword evidence="6" id="KW-0663">Pyridoxal phosphate</keyword>
<accession>A0ABU3KAK9</accession>
<dbReference type="Gene3D" id="3.40.50.1100">
    <property type="match status" value="2"/>
</dbReference>
<reference evidence="8 9" key="1">
    <citation type="journal article" date="2023" name="ISME J.">
        <title>Cultivation and genomic characterization of novel and ubiquitous marine nitrite-oxidizing bacteria from the Nitrospirales.</title>
        <authorList>
            <person name="Mueller A.J."/>
            <person name="Daebeler A."/>
            <person name="Herbold C.W."/>
            <person name="Kirkegaard R.H."/>
            <person name="Daims H."/>
        </authorList>
    </citation>
    <scope>NUCLEOTIDE SEQUENCE [LARGE SCALE GENOMIC DNA]</scope>
    <source>
        <strain evidence="8 9">EB</strain>
    </source>
</reference>
<feature type="domain" description="Tryptophan synthase beta chain-like PALP" evidence="7">
    <location>
        <begin position="19"/>
        <end position="300"/>
    </location>
</feature>
<evidence type="ECO:0000259" key="7">
    <source>
        <dbReference type="Pfam" id="PF00291"/>
    </source>
</evidence>
<name>A0ABU3KAK9_9BACT</name>
<dbReference type="CDD" id="cd01562">
    <property type="entry name" value="Thr-dehyd"/>
    <property type="match status" value="1"/>
</dbReference>
<evidence type="ECO:0000256" key="4">
    <source>
        <dbReference type="ARBA" id="ARBA00001946"/>
    </source>
</evidence>
<evidence type="ECO:0000256" key="3">
    <source>
        <dbReference type="ARBA" id="ARBA00001936"/>
    </source>
</evidence>
<dbReference type="InterPro" id="IPR000634">
    <property type="entry name" value="Ser/Thr_deHydtase_PyrdxlP-BS"/>
</dbReference>
<comment type="caution">
    <text evidence="8">The sequence shown here is derived from an EMBL/GenBank/DDBJ whole genome shotgun (WGS) entry which is preliminary data.</text>
</comment>
<dbReference type="SUPFAM" id="SSF53686">
    <property type="entry name" value="Tryptophan synthase beta subunit-like PLP-dependent enzymes"/>
    <property type="match status" value="1"/>
</dbReference>
<gene>
    <name evidence="8" type="ORF">PPG34_14195</name>
</gene>
<dbReference type="Proteomes" id="UP001250932">
    <property type="component" value="Unassembled WGS sequence"/>
</dbReference>
<dbReference type="PANTHER" id="PTHR43050">
    <property type="entry name" value="SERINE / THREONINE RACEMASE FAMILY MEMBER"/>
    <property type="match status" value="1"/>
</dbReference>
<dbReference type="InterPro" id="IPR036052">
    <property type="entry name" value="TrpB-like_PALP_sf"/>
</dbReference>
<dbReference type="EMBL" id="JAQOUE010000001">
    <property type="protein sequence ID" value="MDT7043505.1"/>
    <property type="molecule type" value="Genomic_DNA"/>
</dbReference>
<evidence type="ECO:0000256" key="6">
    <source>
        <dbReference type="ARBA" id="ARBA00022898"/>
    </source>
</evidence>
<comment type="cofactor">
    <cofactor evidence="2">
        <name>pyridoxal 5'-phosphate</name>
        <dbReference type="ChEBI" id="CHEBI:597326"/>
    </cofactor>
</comment>
<comment type="cofactor">
    <cofactor evidence="4">
        <name>Mg(2+)</name>
        <dbReference type="ChEBI" id="CHEBI:18420"/>
    </cofactor>
</comment>
<evidence type="ECO:0000256" key="1">
    <source>
        <dbReference type="ARBA" id="ARBA00001913"/>
    </source>
</evidence>
<dbReference type="Pfam" id="PF00291">
    <property type="entry name" value="PALP"/>
    <property type="match status" value="1"/>
</dbReference>
<evidence type="ECO:0000313" key="8">
    <source>
        <dbReference type="EMBL" id="MDT7043505.1"/>
    </source>
</evidence>
<evidence type="ECO:0000256" key="5">
    <source>
        <dbReference type="ARBA" id="ARBA00022842"/>
    </source>
</evidence>
<evidence type="ECO:0000256" key="2">
    <source>
        <dbReference type="ARBA" id="ARBA00001933"/>
    </source>
</evidence>
<proteinExistence type="predicted"/>
<keyword evidence="9" id="KW-1185">Reference proteome</keyword>
<sequence>MILPTFEHVQRAASVLQGVVHRTPIHTSRQLDDCSRATVFLKCENFQRVGAFKFRGAYHAVAHLKSQKPVVALSSGNHAQGIALACQLLGKAAHLVMPEPINRVKRAAVQDYGGIVHVPPRPQDAESFAENLVQTLGAEWIEAFNDVHVIAGQGTAALEFLDQVEDLDLILGPIGGGGLLSGTGLATHGVNPKAQVYACEPVGALDAMYSVKENRIVPQEHPQTIAEGLRTSVGTLTLPILRSHLAGFFVVEEHEILEAMRFIYERMKLVIEPASAVAVAPLLRKERILQGKRVGVIISGGNVDLGQYVAGFATQAHGVESEGC</sequence>
<dbReference type="PANTHER" id="PTHR43050:SF1">
    <property type="entry name" value="SERINE RACEMASE"/>
    <property type="match status" value="1"/>
</dbReference>
<keyword evidence="5" id="KW-0460">Magnesium</keyword>
<dbReference type="RefSeq" id="WP_313834072.1">
    <property type="nucleotide sequence ID" value="NZ_JAQOUE010000001.1"/>
</dbReference>
<comment type="cofactor">
    <cofactor evidence="1">
        <name>Ca(2+)</name>
        <dbReference type="ChEBI" id="CHEBI:29108"/>
    </cofactor>
</comment>
<protein>
    <submittedName>
        <fullName evidence="8">Pyridoxal-phosphate dependent enzyme</fullName>
    </submittedName>
</protein>
<organism evidence="8 9">
    <name type="scientific">Candidatus Nitronereus thalassa</name>
    <dbReference type="NCBI Taxonomy" id="3020898"/>
    <lineage>
        <taxon>Bacteria</taxon>
        <taxon>Pseudomonadati</taxon>
        <taxon>Nitrospirota</taxon>
        <taxon>Nitrospiria</taxon>
        <taxon>Nitrospirales</taxon>
        <taxon>Nitrospiraceae</taxon>
        <taxon>Candidatus Nitronereus</taxon>
    </lineage>
</organism>
<comment type="cofactor">
    <cofactor evidence="3">
        <name>Mn(2+)</name>
        <dbReference type="ChEBI" id="CHEBI:29035"/>
    </cofactor>
</comment>
<dbReference type="InterPro" id="IPR001926">
    <property type="entry name" value="TrpB-like_PALP"/>
</dbReference>
<evidence type="ECO:0000313" key="9">
    <source>
        <dbReference type="Proteomes" id="UP001250932"/>
    </source>
</evidence>
<dbReference type="PROSITE" id="PS00165">
    <property type="entry name" value="DEHYDRATASE_SER_THR"/>
    <property type="match status" value="1"/>
</dbReference>